<name>A0ABS5RT16_9HYPH</name>
<gene>
    <name evidence="1" type="ORF">JYU29_05815</name>
</gene>
<reference evidence="1 2" key="1">
    <citation type="submission" date="2021-03" db="EMBL/GenBank/DDBJ databases">
        <title>Tianweitania aestuarii sp. nov., isolated from a tidal flat.</title>
        <authorList>
            <person name="Park S."/>
            <person name="Yoon J.-H."/>
        </authorList>
    </citation>
    <scope>NUCLEOTIDE SEQUENCE [LARGE SCALE GENOMIC DNA]</scope>
    <source>
        <strain evidence="1 2">BSSL-BM11</strain>
    </source>
</reference>
<accession>A0ABS5RT16</accession>
<keyword evidence="2" id="KW-1185">Reference proteome</keyword>
<proteinExistence type="predicted"/>
<organism evidence="1 2">
    <name type="scientific">Tianweitania aestuarii</name>
    <dbReference type="NCBI Taxonomy" id="2814886"/>
    <lineage>
        <taxon>Bacteria</taxon>
        <taxon>Pseudomonadati</taxon>
        <taxon>Pseudomonadota</taxon>
        <taxon>Alphaproteobacteria</taxon>
        <taxon>Hyphomicrobiales</taxon>
        <taxon>Phyllobacteriaceae</taxon>
        <taxon>Tianweitania</taxon>
    </lineage>
</organism>
<evidence type="ECO:0000313" key="2">
    <source>
        <dbReference type="Proteomes" id="UP001297272"/>
    </source>
</evidence>
<dbReference type="RefSeq" id="WP_250157189.1">
    <property type="nucleotide sequence ID" value="NZ_JAFMNX010000001.1"/>
</dbReference>
<dbReference type="EMBL" id="JAFMNX010000001">
    <property type="protein sequence ID" value="MBS9720203.1"/>
    <property type="molecule type" value="Genomic_DNA"/>
</dbReference>
<comment type="caution">
    <text evidence="1">The sequence shown here is derived from an EMBL/GenBank/DDBJ whole genome shotgun (WGS) entry which is preliminary data.</text>
</comment>
<dbReference type="Proteomes" id="UP001297272">
    <property type="component" value="Unassembled WGS sequence"/>
</dbReference>
<evidence type="ECO:0000313" key="1">
    <source>
        <dbReference type="EMBL" id="MBS9720203.1"/>
    </source>
</evidence>
<sequence length="248" mass="26444">MRAEGELPDIGELVDVMDRASRILRHLAKMPGLGEGDRLSAFGVEKEIYDLLVRANAAFNTDTPKAANEKVGGVASACSALVTRRELDANASASGVTGGESAAKHRPVVTDQLADANTDADDGRHAEASGGAASVVTLSKALLDIAAERQRQQAVEGWTPEHDDTHEGGQLSAAAATYAYGASLSDERRASITGIFSIRNNMLANDLWPWEHSFWKPTDRRRDLVKAGALIAADIERLDRAQEGGSRV</sequence>
<protein>
    <submittedName>
        <fullName evidence="1">Uncharacterized protein</fullName>
    </submittedName>
</protein>